<comment type="function">
    <text evidence="1">VSG forms a coat on the surface of the parasite. The trypanosome evades the immune response of the host by expressing a series of antigenically distinct VSGs from an estimated 1000 VSG genes.</text>
</comment>
<dbReference type="EMBL" id="CZPT02000096">
    <property type="protein sequence ID" value="SCU64594.1"/>
    <property type="molecule type" value="Genomic_DNA"/>
</dbReference>
<evidence type="ECO:0000313" key="12">
    <source>
        <dbReference type="EMBL" id="SCU64594.1"/>
    </source>
</evidence>
<dbReference type="RefSeq" id="XP_067076331.1">
    <property type="nucleotide sequence ID" value="XM_067220230.1"/>
</dbReference>
<dbReference type="AlphaFoldDB" id="A0A1G4HZH5"/>
<evidence type="ECO:0000256" key="4">
    <source>
        <dbReference type="ARBA" id="ARBA00022622"/>
    </source>
</evidence>
<reference evidence="12" key="1">
    <citation type="submission" date="2016-09" db="EMBL/GenBank/DDBJ databases">
        <authorList>
            <person name="Hebert L."/>
            <person name="Moumen B."/>
        </authorList>
    </citation>
    <scope>NUCLEOTIDE SEQUENCE [LARGE SCALE GENOMIC DNA]</scope>
    <source>
        <strain evidence="12">OVI</strain>
    </source>
</reference>
<dbReference type="Proteomes" id="UP000195570">
    <property type="component" value="Unassembled WGS sequence"/>
</dbReference>
<keyword evidence="13" id="KW-1185">Reference proteome</keyword>
<organism evidence="12 13">
    <name type="scientific">Trypanosoma equiperdum</name>
    <dbReference type="NCBI Taxonomy" id="5694"/>
    <lineage>
        <taxon>Eukaryota</taxon>
        <taxon>Discoba</taxon>
        <taxon>Euglenozoa</taxon>
        <taxon>Kinetoplastea</taxon>
        <taxon>Metakinetoplastina</taxon>
        <taxon>Trypanosomatida</taxon>
        <taxon>Trypanosomatidae</taxon>
        <taxon>Trypanosoma</taxon>
    </lineage>
</organism>
<keyword evidence="8" id="KW-0449">Lipoprotein</keyword>
<comment type="caution">
    <text evidence="12">The sequence shown here is derived from an EMBL/GenBank/DDBJ whole genome shotgun (WGS) entry which is preliminary data.</text>
</comment>
<dbReference type="GO" id="GO:0098552">
    <property type="term" value="C:side of membrane"/>
    <property type="evidence" value="ECO:0007669"/>
    <property type="project" value="UniProtKB-KW"/>
</dbReference>
<dbReference type="GO" id="GO:0005886">
    <property type="term" value="C:plasma membrane"/>
    <property type="evidence" value="ECO:0007669"/>
    <property type="project" value="UniProtKB-SubCell"/>
</dbReference>
<keyword evidence="3" id="KW-1003">Cell membrane</keyword>
<feature type="chain" id="PRO_5009235056" evidence="10">
    <location>
        <begin position="18"/>
        <end position="503"/>
    </location>
</feature>
<keyword evidence="6" id="KW-0472">Membrane</keyword>
<evidence type="ECO:0000256" key="9">
    <source>
        <dbReference type="SAM" id="Coils"/>
    </source>
</evidence>
<evidence type="ECO:0000256" key="7">
    <source>
        <dbReference type="ARBA" id="ARBA00023180"/>
    </source>
</evidence>
<keyword evidence="7" id="KW-0325">Glycoprotein</keyword>
<evidence type="ECO:0000256" key="3">
    <source>
        <dbReference type="ARBA" id="ARBA00022475"/>
    </source>
</evidence>
<accession>A0A1G4HZH5</accession>
<evidence type="ECO:0000256" key="8">
    <source>
        <dbReference type="ARBA" id="ARBA00023288"/>
    </source>
</evidence>
<feature type="domain" description="Trypanosome variant surface glycoprotein B-type N-terminal" evidence="11">
    <location>
        <begin position="8"/>
        <end position="366"/>
    </location>
</feature>
<dbReference type="InterPro" id="IPR025932">
    <property type="entry name" value="Trypano_VSG_B_N_dom"/>
</dbReference>
<evidence type="ECO:0000256" key="5">
    <source>
        <dbReference type="ARBA" id="ARBA00022729"/>
    </source>
</evidence>
<evidence type="ECO:0000256" key="10">
    <source>
        <dbReference type="SAM" id="SignalP"/>
    </source>
</evidence>
<feature type="signal peptide" evidence="10">
    <location>
        <begin position="1"/>
        <end position="17"/>
    </location>
</feature>
<keyword evidence="9" id="KW-0175">Coiled coil</keyword>
<comment type="subcellular location">
    <subcellularLocation>
        <location evidence="2">Cell membrane</location>
        <topology evidence="2">Lipid-anchor</topology>
        <topology evidence="2">GPI-anchor</topology>
    </subcellularLocation>
</comment>
<evidence type="ECO:0000256" key="2">
    <source>
        <dbReference type="ARBA" id="ARBA00004609"/>
    </source>
</evidence>
<dbReference type="VEuPathDB" id="TriTrypDB:TEOVI_000884700"/>
<keyword evidence="5 10" id="KW-0732">Signal</keyword>
<evidence type="ECO:0000313" key="13">
    <source>
        <dbReference type="Proteomes" id="UP000195570"/>
    </source>
</evidence>
<proteinExistence type="predicted"/>
<dbReference type="Pfam" id="PF13206">
    <property type="entry name" value="VSG_B"/>
    <property type="match status" value="1"/>
</dbReference>
<feature type="coiled-coil region" evidence="9">
    <location>
        <begin position="391"/>
        <end position="418"/>
    </location>
</feature>
<dbReference type="GeneID" id="92382781"/>
<evidence type="ECO:0000256" key="1">
    <source>
        <dbReference type="ARBA" id="ARBA00002523"/>
    </source>
</evidence>
<evidence type="ECO:0000259" key="11">
    <source>
        <dbReference type="Pfam" id="PF13206"/>
    </source>
</evidence>
<keyword evidence="4" id="KW-0336">GPI-anchor</keyword>
<evidence type="ECO:0000256" key="6">
    <source>
        <dbReference type="ARBA" id="ARBA00023136"/>
    </source>
</evidence>
<protein>
    <submittedName>
        <fullName evidence="12">Trypanosomal VSG domain containing protein, putative</fullName>
    </submittedName>
</protein>
<sequence length="503" mass="53680">MLTALAIALLFAQNAEATAPTAGDNANDFAALCAAIRVAKTTVKQTITATAVDEFEKIAAAIAVAAAGKDEIETQTKKTGDNQKQLPAGTFGNYTCSALSWQFCETGVAELNRLTEHSQIKQWLAAKHTPTTLAKLNTTLRLLQRKLEDTRKIKRQEQVGRVNNALQAALLGEPAVTDGVVLKTASANREHFCGNTGPLTPGSLAGQSLQADAVCLCVSAGSGNDEKNICGTINPALEQDTTTANTKLKGDWDKLSAACGAAIKENELSPAVIVGAAQAVLTAITIGKGQNAKHKNALGKLGNGGDGKCDADTTSNGAACVIYPFDGTTKLPKPIKWMEKLKEAAAELTKAQGDERQLKAAVTELTAINLTLSNLGLGADPPDHRHPLSEGEKTKAQLDETQKQCNEAKSDENKCKQLEYKGCTFNEDKKCELKKEMKSEIEKATTSEEGKDEKPDCSKLLTQPECEAVSKDGKKHCGWKKEGDSDPPSPWFLLHLWVLLLCL</sequence>
<gene>
    <name evidence="12" type="ORF">TEOVI_000884700</name>
</gene>
<name>A0A1G4HZH5_TRYEQ</name>